<feature type="compositionally biased region" description="Basic and acidic residues" evidence="1">
    <location>
        <begin position="8"/>
        <end position="20"/>
    </location>
</feature>
<dbReference type="AlphaFoldDB" id="A0A1E7F342"/>
<organism evidence="2 3">
    <name type="scientific">Fragilariopsis cylindrus CCMP1102</name>
    <dbReference type="NCBI Taxonomy" id="635003"/>
    <lineage>
        <taxon>Eukaryota</taxon>
        <taxon>Sar</taxon>
        <taxon>Stramenopiles</taxon>
        <taxon>Ochrophyta</taxon>
        <taxon>Bacillariophyta</taxon>
        <taxon>Bacillariophyceae</taxon>
        <taxon>Bacillariophycidae</taxon>
        <taxon>Bacillariales</taxon>
        <taxon>Bacillariaceae</taxon>
        <taxon>Fragilariopsis</taxon>
    </lineage>
</organism>
<evidence type="ECO:0000256" key="1">
    <source>
        <dbReference type="SAM" id="MobiDB-lite"/>
    </source>
</evidence>
<gene>
    <name evidence="2" type="ORF">FRACYDRAFT_243811</name>
</gene>
<dbReference type="InParanoid" id="A0A1E7F342"/>
<accession>A0A1E7F342</accession>
<proteinExistence type="predicted"/>
<dbReference type="KEGG" id="fcy:FRACYDRAFT_243811"/>
<protein>
    <submittedName>
        <fullName evidence="2">Uncharacterized protein</fullName>
    </submittedName>
</protein>
<dbReference type="EMBL" id="KV784364">
    <property type="protein sequence ID" value="OEU12559.1"/>
    <property type="molecule type" value="Genomic_DNA"/>
</dbReference>
<evidence type="ECO:0000313" key="2">
    <source>
        <dbReference type="EMBL" id="OEU12559.1"/>
    </source>
</evidence>
<dbReference type="Proteomes" id="UP000095751">
    <property type="component" value="Unassembled WGS sequence"/>
</dbReference>
<keyword evidence="3" id="KW-1185">Reference proteome</keyword>
<evidence type="ECO:0000313" key="3">
    <source>
        <dbReference type="Proteomes" id="UP000095751"/>
    </source>
</evidence>
<name>A0A1E7F342_9STRA</name>
<sequence>MTLMLTETETKMLKPTGDEHGEDLLTKELNQLSFKDRSDYHDEIHGVKCLAIDETPVLIDQSLRELQIEIDSKIPEIDKKAYMHSQLNSRGRSFVNSKEFRLRFLRLELFDINKTAIRMLKWLDLALGLFGPVALERPICLSTDFSKSEKTVFHKGCIQLLPARASGTGRRTICFIPYDEEWYTISETIRQKIMMYMFWIVGNDIDAQCKGVAIIILFDSSFPQLPHHHKGAGMVLPSKQWILSVRMSAIHICTPDTPYFRLRRSLIAMAIGPKNRSRLRLHLGTSTSIELRCKLQVYGIPIEFPPMTCTGKIKLIYIRQWLRLRRMIEGKEEISLRDYNSNTSTNSTNNDHNIIVEAPYLGDVLFKRGSSFTGHPMNNTLRNVIESKVKQLLEIENSNPQQPILIKQSKKKDLLHEILDEIETIHRGRFLYWHKRDDMDDYWWVLLHNNNNTNDVKILVNKIKPLFRKTYIKMQQQQQLQQKLKHIKYIMQQAITTSATSLGVEHINNHLLRYILRCYSWVAVG</sequence>
<reference evidence="2 3" key="1">
    <citation type="submission" date="2016-09" db="EMBL/GenBank/DDBJ databases">
        <title>Extensive genetic diversity and differential bi-allelic expression allows diatom success in the polar Southern Ocean.</title>
        <authorList>
            <consortium name="DOE Joint Genome Institute"/>
            <person name="Mock T."/>
            <person name="Otillar R.P."/>
            <person name="Strauss J."/>
            <person name="Dupont C."/>
            <person name="Frickenhaus S."/>
            <person name="Maumus F."/>
            <person name="Mcmullan M."/>
            <person name="Sanges R."/>
            <person name="Schmutz J."/>
            <person name="Toseland A."/>
            <person name="Valas R."/>
            <person name="Veluchamy A."/>
            <person name="Ward B.J."/>
            <person name="Allen A."/>
            <person name="Barry K."/>
            <person name="Falciatore A."/>
            <person name="Ferrante M."/>
            <person name="Fortunato A.E."/>
            <person name="Gloeckner G."/>
            <person name="Gruber A."/>
            <person name="Hipkin R."/>
            <person name="Janech M."/>
            <person name="Kroth P."/>
            <person name="Leese F."/>
            <person name="Lindquist E."/>
            <person name="Lyon B.R."/>
            <person name="Martin J."/>
            <person name="Mayer C."/>
            <person name="Parker M."/>
            <person name="Quesneville H."/>
            <person name="Raymond J."/>
            <person name="Uhlig C."/>
            <person name="Valentin K.U."/>
            <person name="Worden A.Z."/>
            <person name="Armbrust E.V."/>
            <person name="Bowler C."/>
            <person name="Green B."/>
            <person name="Moulton V."/>
            <person name="Van Oosterhout C."/>
            <person name="Grigoriev I."/>
        </authorList>
    </citation>
    <scope>NUCLEOTIDE SEQUENCE [LARGE SCALE GENOMIC DNA]</scope>
    <source>
        <strain evidence="2 3">CCMP1102</strain>
    </source>
</reference>
<feature type="region of interest" description="Disordered" evidence="1">
    <location>
        <begin position="1"/>
        <end position="20"/>
    </location>
</feature>